<sequence length="431" mass="45761">MNSPGTSLFFNSRIERLALARRRYFEEGLLPSGIVSDAVYQSWARCQRLHDGPGAKVSFQPVSTSRAHLALQKNRDLVHAWLEELPQLQSVLGATSCAAMLTDATGVLIGATCVGRSHERIMPIATRTGVNLCEEAVGTTAPGVAARTGRAVSVDGAEHFFDEVKAMHCAAAPIHDTRGRLVGVLDISSEAIPFSFDATSVVGLYAAAIENRLFISQSDQHLVVRFQVDAMLLDSRFVALVGIDINGQLAWMNGAAARLLGLPPAERGANTSSVEEAMGASIAQLASLPRSGSAPLQLANGLMVWARGEMRAADGHRGLVPGVDEFGKRDPTPAPAVTSPCALAAPSDEETTAELATASAIEEPDVASAPPGPEAPRDASEPSVRLRECGNDLIDRTLETYGGNVTKAAEKLGVSRGLIYRRLRNRAQARR</sequence>
<protein>
    <submittedName>
        <fullName evidence="3">Transcriptional regulator, Fis family</fullName>
    </submittedName>
</protein>
<organism evidence="3 4">
    <name type="scientific">Variovorax paradoxus B4</name>
    <dbReference type="NCBI Taxonomy" id="1246301"/>
    <lineage>
        <taxon>Bacteria</taxon>
        <taxon>Pseudomonadati</taxon>
        <taxon>Pseudomonadota</taxon>
        <taxon>Betaproteobacteria</taxon>
        <taxon>Burkholderiales</taxon>
        <taxon>Comamonadaceae</taxon>
        <taxon>Variovorax</taxon>
    </lineage>
</organism>
<evidence type="ECO:0000256" key="1">
    <source>
        <dbReference type="SAM" id="MobiDB-lite"/>
    </source>
</evidence>
<dbReference type="Gene3D" id="1.10.10.60">
    <property type="entry name" value="Homeodomain-like"/>
    <property type="match status" value="1"/>
</dbReference>
<dbReference type="InterPro" id="IPR002197">
    <property type="entry name" value="HTH_Fis"/>
</dbReference>
<evidence type="ECO:0000259" key="2">
    <source>
        <dbReference type="PROSITE" id="PS50112"/>
    </source>
</evidence>
<dbReference type="SUPFAM" id="SSF46689">
    <property type="entry name" value="Homeodomain-like"/>
    <property type="match status" value="1"/>
</dbReference>
<dbReference type="InterPro" id="IPR029016">
    <property type="entry name" value="GAF-like_dom_sf"/>
</dbReference>
<dbReference type="AlphaFoldDB" id="T1X5F3"/>
<accession>T1X5F3</accession>
<dbReference type="InterPro" id="IPR009057">
    <property type="entry name" value="Homeodomain-like_sf"/>
</dbReference>
<evidence type="ECO:0000313" key="3">
    <source>
        <dbReference type="EMBL" id="AGU47828.1"/>
    </source>
</evidence>
<dbReference type="Pfam" id="PF01590">
    <property type="entry name" value="GAF"/>
    <property type="match status" value="1"/>
</dbReference>
<feature type="region of interest" description="Disordered" evidence="1">
    <location>
        <begin position="362"/>
        <end position="384"/>
    </location>
</feature>
<dbReference type="PATRIC" id="fig|1246301.3.peg.718"/>
<evidence type="ECO:0000313" key="4">
    <source>
        <dbReference type="Proteomes" id="UP000016223"/>
    </source>
</evidence>
<dbReference type="PROSITE" id="PS50112">
    <property type="entry name" value="PAS"/>
    <property type="match status" value="1"/>
</dbReference>
<dbReference type="GO" id="GO:0043565">
    <property type="term" value="F:sequence-specific DNA binding"/>
    <property type="evidence" value="ECO:0007669"/>
    <property type="project" value="InterPro"/>
</dbReference>
<reference evidence="3 4" key="1">
    <citation type="submission" date="2012-10" db="EMBL/GenBank/DDBJ databases">
        <title>Genome sequence of Variovorax paradoxus B4.</title>
        <authorList>
            <person name="Schuldes J."/>
            <person name="Brandt U."/>
            <person name="Hiessl S."/>
            <person name="Wuebbeler J.H."/>
            <person name="Thuermer A."/>
            <person name="Steinbuechel A."/>
            <person name="Daniel R."/>
        </authorList>
    </citation>
    <scope>NUCLEOTIDE SEQUENCE [LARGE SCALE GENOMIC DNA]</scope>
    <source>
        <strain evidence="3 4">B4</strain>
    </source>
</reference>
<gene>
    <name evidence="3" type="ORF">VAPA_1c06980</name>
</gene>
<dbReference type="KEGG" id="vpd:VAPA_1c06980"/>
<name>T1X5F3_VARPD</name>
<dbReference type="SUPFAM" id="SSF55781">
    <property type="entry name" value="GAF domain-like"/>
    <property type="match status" value="1"/>
</dbReference>
<dbReference type="Proteomes" id="UP000016223">
    <property type="component" value="Chromosome 1"/>
</dbReference>
<feature type="compositionally biased region" description="Basic and acidic residues" evidence="1">
    <location>
        <begin position="375"/>
        <end position="384"/>
    </location>
</feature>
<feature type="domain" description="PAS" evidence="2">
    <location>
        <begin position="232"/>
        <end position="266"/>
    </location>
</feature>
<dbReference type="InterPro" id="IPR000014">
    <property type="entry name" value="PAS"/>
</dbReference>
<proteinExistence type="predicted"/>
<dbReference type="InterPro" id="IPR003018">
    <property type="entry name" value="GAF"/>
</dbReference>
<dbReference type="Gene3D" id="3.30.450.40">
    <property type="match status" value="1"/>
</dbReference>
<dbReference type="PRINTS" id="PR01590">
    <property type="entry name" value="HTHFIS"/>
</dbReference>
<dbReference type="EMBL" id="CP003911">
    <property type="protein sequence ID" value="AGU47828.1"/>
    <property type="molecule type" value="Genomic_DNA"/>
</dbReference>
<dbReference type="Pfam" id="PF02954">
    <property type="entry name" value="HTH_8"/>
    <property type="match status" value="1"/>
</dbReference>
<dbReference type="HOGENOM" id="CLU_643948_0_0_4"/>